<name>A0A699Q4H2_TANCI</name>
<dbReference type="EMBL" id="BKCJ010983152">
    <property type="protein sequence ID" value="GFC59850.1"/>
    <property type="molecule type" value="Genomic_DNA"/>
</dbReference>
<evidence type="ECO:0000313" key="2">
    <source>
        <dbReference type="EMBL" id="GFC59850.1"/>
    </source>
</evidence>
<feature type="region of interest" description="Disordered" evidence="1">
    <location>
        <begin position="1"/>
        <end position="22"/>
    </location>
</feature>
<organism evidence="2">
    <name type="scientific">Tanacetum cinerariifolium</name>
    <name type="common">Dalmatian daisy</name>
    <name type="synonym">Chrysanthemum cinerariifolium</name>
    <dbReference type="NCBI Taxonomy" id="118510"/>
    <lineage>
        <taxon>Eukaryota</taxon>
        <taxon>Viridiplantae</taxon>
        <taxon>Streptophyta</taxon>
        <taxon>Embryophyta</taxon>
        <taxon>Tracheophyta</taxon>
        <taxon>Spermatophyta</taxon>
        <taxon>Magnoliopsida</taxon>
        <taxon>eudicotyledons</taxon>
        <taxon>Gunneridae</taxon>
        <taxon>Pentapetalae</taxon>
        <taxon>asterids</taxon>
        <taxon>campanulids</taxon>
        <taxon>Asterales</taxon>
        <taxon>Asteraceae</taxon>
        <taxon>Asteroideae</taxon>
        <taxon>Anthemideae</taxon>
        <taxon>Anthemidinae</taxon>
        <taxon>Tanacetum</taxon>
    </lineage>
</organism>
<sequence length="167" mass="18639">MDPTNVPATTPNIDPPVIHDDTPLIPAEAPTISPITSMIPPNAPTTHYTSPFIYTDSSDDDTPYTPPSPTHKIPPVGKTCSWWYPKFTPSGYTWKPKSGKENVNPNISMPLGNASRTANVMNPMTSRRFTVLKTPLSSNYFVARRDCPIYRRLWVLKAHDWKSQASN</sequence>
<comment type="caution">
    <text evidence="2">The sequence shown here is derived from an EMBL/GenBank/DDBJ whole genome shotgun (WGS) entry which is preliminary data.</text>
</comment>
<accession>A0A699Q4H2</accession>
<proteinExistence type="predicted"/>
<dbReference type="AlphaFoldDB" id="A0A699Q4H2"/>
<protein>
    <submittedName>
        <fullName evidence="2">Uncharacterized protein</fullName>
    </submittedName>
</protein>
<gene>
    <name evidence="2" type="ORF">Tci_831820</name>
</gene>
<feature type="compositionally biased region" description="Polar residues" evidence="1">
    <location>
        <begin position="1"/>
        <end position="12"/>
    </location>
</feature>
<evidence type="ECO:0000256" key="1">
    <source>
        <dbReference type="SAM" id="MobiDB-lite"/>
    </source>
</evidence>
<reference evidence="2" key="1">
    <citation type="journal article" date="2019" name="Sci. Rep.">
        <title>Draft genome of Tanacetum cinerariifolium, the natural source of mosquito coil.</title>
        <authorList>
            <person name="Yamashiro T."/>
            <person name="Shiraishi A."/>
            <person name="Satake H."/>
            <person name="Nakayama K."/>
        </authorList>
    </citation>
    <scope>NUCLEOTIDE SEQUENCE</scope>
</reference>